<dbReference type="GO" id="GO:0005849">
    <property type="term" value="C:mRNA cleavage factor complex"/>
    <property type="evidence" value="ECO:0007669"/>
    <property type="project" value="InterPro"/>
</dbReference>
<dbReference type="GO" id="GO:0003729">
    <property type="term" value="F:mRNA binding"/>
    <property type="evidence" value="ECO:0007669"/>
    <property type="project" value="InterPro"/>
</dbReference>
<evidence type="ECO:0000313" key="2">
    <source>
        <dbReference type="Proteomes" id="UP000222542"/>
    </source>
</evidence>
<dbReference type="EMBL" id="AYRZ02000004">
    <property type="protein sequence ID" value="PHT83269.1"/>
    <property type="molecule type" value="Genomic_DNA"/>
</dbReference>
<keyword evidence="2" id="KW-1185">Reference proteome</keyword>
<protein>
    <submittedName>
        <fullName evidence="1">Uncharacterized protein</fullName>
    </submittedName>
</protein>
<dbReference type="AlphaFoldDB" id="A0A2G2ZMQ6"/>
<organism evidence="1 2">
    <name type="scientific">Capsicum annuum</name>
    <name type="common">Capsicum pepper</name>
    <dbReference type="NCBI Taxonomy" id="4072"/>
    <lineage>
        <taxon>Eukaryota</taxon>
        <taxon>Viridiplantae</taxon>
        <taxon>Streptophyta</taxon>
        <taxon>Embryophyta</taxon>
        <taxon>Tracheophyta</taxon>
        <taxon>Spermatophyta</taxon>
        <taxon>Magnoliopsida</taxon>
        <taxon>eudicotyledons</taxon>
        <taxon>Gunneridae</taxon>
        <taxon>Pentapetalae</taxon>
        <taxon>asterids</taxon>
        <taxon>lamiids</taxon>
        <taxon>Solanales</taxon>
        <taxon>Solanaceae</taxon>
        <taxon>Solanoideae</taxon>
        <taxon>Capsiceae</taxon>
        <taxon>Capsicum</taxon>
    </lineage>
</organism>
<name>A0A2G2ZMQ6_CAPAN</name>
<accession>A0A2G2ZMQ6</accession>
<dbReference type="Gramene" id="PHT83269">
    <property type="protein sequence ID" value="PHT83269"/>
    <property type="gene ID" value="T459_11712"/>
</dbReference>
<dbReference type="GO" id="GO:0031124">
    <property type="term" value="P:mRNA 3'-end processing"/>
    <property type="evidence" value="ECO:0007669"/>
    <property type="project" value="InterPro"/>
</dbReference>
<reference evidence="1 2" key="1">
    <citation type="journal article" date="2014" name="Nat. Genet.">
        <title>Genome sequence of the hot pepper provides insights into the evolution of pungency in Capsicum species.</title>
        <authorList>
            <person name="Kim S."/>
            <person name="Park M."/>
            <person name="Yeom S.I."/>
            <person name="Kim Y.M."/>
            <person name="Lee J.M."/>
            <person name="Lee H.A."/>
            <person name="Seo E."/>
            <person name="Choi J."/>
            <person name="Cheong K."/>
            <person name="Kim K.T."/>
            <person name="Jung K."/>
            <person name="Lee G.W."/>
            <person name="Oh S.K."/>
            <person name="Bae C."/>
            <person name="Kim S.B."/>
            <person name="Lee H.Y."/>
            <person name="Kim S.Y."/>
            <person name="Kim M.S."/>
            <person name="Kang B.C."/>
            <person name="Jo Y.D."/>
            <person name="Yang H.B."/>
            <person name="Jeong H.J."/>
            <person name="Kang W.H."/>
            <person name="Kwon J.K."/>
            <person name="Shin C."/>
            <person name="Lim J.Y."/>
            <person name="Park J.H."/>
            <person name="Huh J.H."/>
            <person name="Kim J.S."/>
            <person name="Kim B.D."/>
            <person name="Cohen O."/>
            <person name="Paran I."/>
            <person name="Suh M.C."/>
            <person name="Lee S.B."/>
            <person name="Kim Y.K."/>
            <person name="Shin Y."/>
            <person name="Noh S.J."/>
            <person name="Park J."/>
            <person name="Seo Y.S."/>
            <person name="Kwon S.Y."/>
            <person name="Kim H.A."/>
            <person name="Park J.M."/>
            <person name="Kim H.J."/>
            <person name="Choi S.B."/>
            <person name="Bosland P.W."/>
            <person name="Reeves G."/>
            <person name="Jo S.H."/>
            <person name="Lee B.W."/>
            <person name="Cho H.T."/>
            <person name="Choi H.S."/>
            <person name="Lee M.S."/>
            <person name="Yu Y."/>
            <person name="Do Choi Y."/>
            <person name="Park B.S."/>
            <person name="van Deynze A."/>
            <person name="Ashrafi H."/>
            <person name="Hill T."/>
            <person name="Kim W.T."/>
            <person name="Pai H.S."/>
            <person name="Ahn H.K."/>
            <person name="Yeam I."/>
            <person name="Giovannoni J.J."/>
            <person name="Rose J.K."/>
            <person name="Sorensen I."/>
            <person name="Lee S.J."/>
            <person name="Kim R.W."/>
            <person name="Choi I.Y."/>
            <person name="Choi B.S."/>
            <person name="Lim J.S."/>
            <person name="Lee Y.H."/>
            <person name="Choi D."/>
        </authorList>
    </citation>
    <scope>NUCLEOTIDE SEQUENCE [LARGE SCALE GENOMIC DNA]</scope>
    <source>
        <strain evidence="2">cv. CM334</strain>
    </source>
</reference>
<evidence type="ECO:0000313" key="1">
    <source>
        <dbReference type="EMBL" id="PHT83269.1"/>
    </source>
</evidence>
<proteinExistence type="predicted"/>
<dbReference type="Gene3D" id="3.90.79.10">
    <property type="entry name" value="Nucleoside Triphosphate Pyrophosphohydrolase"/>
    <property type="match status" value="1"/>
</dbReference>
<dbReference type="Proteomes" id="UP000222542">
    <property type="component" value="Unassembled WGS sequence"/>
</dbReference>
<dbReference type="InterPro" id="IPR016706">
    <property type="entry name" value="Cleav_polyA_spec_factor_su5"/>
</dbReference>
<comment type="caution">
    <text evidence="1">The sequence shown here is derived from an EMBL/GenBank/DDBJ whole genome shotgun (WGS) entry which is preliminary data.</text>
</comment>
<dbReference type="Pfam" id="PF13869">
    <property type="entry name" value="NUDIX_2"/>
    <property type="match status" value="1"/>
</dbReference>
<gene>
    <name evidence="1" type="ORF">T459_11712</name>
</gene>
<dbReference type="STRING" id="4072.A0A2G2ZMQ6"/>
<reference evidence="1 2" key="2">
    <citation type="journal article" date="2017" name="Genome Biol.">
        <title>New reference genome sequences of hot pepper reveal the massive evolution of plant disease-resistance genes by retroduplication.</title>
        <authorList>
            <person name="Kim S."/>
            <person name="Park J."/>
            <person name="Yeom S.I."/>
            <person name="Kim Y.M."/>
            <person name="Seo E."/>
            <person name="Kim K.T."/>
            <person name="Kim M.S."/>
            <person name="Lee J.M."/>
            <person name="Cheong K."/>
            <person name="Shin H.S."/>
            <person name="Kim S.B."/>
            <person name="Han K."/>
            <person name="Lee J."/>
            <person name="Park M."/>
            <person name="Lee H.A."/>
            <person name="Lee H.Y."/>
            <person name="Lee Y."/>
            <person name="Oh S."/>
            <person name="Lee J.H."/>
            <person name="Choi E."/>
            <person name="Choi E."/>
            <person name="Lee S.E."/>
            <person name="Jeon J."/>
            <person name="Kim H."/>
            <person name="Choi G."/>
            <person name="Song H."/>
            <person name="Lee J."/>
            <person name="Lee S.C."/>
            <person name="Kwon J.K."/>
            <person name="Lee H.Y."/>
            <person name="Koo N."/>
            <person name="Hong Y."/>
            <person name="Kim R.W."/>
            <person name="Kang W.H."/>
            <person name="Huh J.H."/>
            <person name="Kang B.C."/>
            <person name="Yang T.J."/>
            <person name="Lee Y.H."/>
            <person name="Bennetzen J.L."/>
            <person name="Choi D."/>
        </authorList>
    </citation>
    <scope>NUCLEOTIDE SEQUENCE [LARGE SCALE GENOMIC DNA]</scope>
    <source>
        <strain evidence="2">cv. CM334</strain>
    </source>
</reference>
<sequence>MQYIMLQVELSKHPHLLLLQVRNSMLKLPGGRVRPGESGMMIYFLFCQIFYLEVRSEY</sequence>